<dbReference type="PROSITE" id="PS00012">
    <property type="entry name" value="PHOSPHOPANTETHEINE"/>
    <property type="match status" value="1"/>
</dbReference>
<evidence type="ECO:0000313" key="4">
    <source>
        <dbReference type="EMBL" id="MBP2323143.1"/>
    </source>
</evidence>
<proteinExistence type="predicted"/>
<comment type="caution">
    <text evidence="4">The sequence shown here is derived from an EMBL/GenBank/DDBJ whole genome shotgun (WGS) entry which is preliminary data.</text>
</comment>
<protein>
    <submittedName>
        <fullName evidence="4">Act minimal PKS acyl carrier protein</fullName>
    </submittedName>
</protein>
<evidence type="ECO:0000256" key="1">
    <source>
        <dbReference type="ARBA" id="ARBA00022450"/>
    </source>
</evidence>
<keyword evidence="2" id="KW-0597">Phosphoprotein</keyword>
<dbReference type="Pfam" id="PF00550">
    <property type="entry name" value="PP-binding"/>
    <property type="match status" value="1"/>
</dbReference>
<dbReference type="RefSeq" id="WP_209639102.1">
    <property type="nucleotide sequence ID" value="NZ_JAGINW010000001.1"/>
</dbReference>
<name>A0ABS4TFF8_9PSEU</name>
<dbReference type="InterPro" id="IPR020806">
    <property type="entry name" value="PKS_PP-bd"/>
</dbReference>
<dbReference type="SUPFAM" id="SSF47336">
    <property type="entry name" value="ACP-like"/>
    <property type="match status" value="1"/>
</dbReference>
<dbReference type="SMART" id="SM00823">
    <property type="entry name" value="PKS_PP"/>
    <property type="match status" value="1"/>
</dbReference>
<feature type="domain" description="Carrier" evidence="3">
    <location>
        <begin position="1"/>
        <end position="80"/>
    </location>
</feature>
<reference evidence="4 5" key="1">
    <citation type="submission" date="2021-03" db="EMBL/GenBank/DDBJ databases">
        <title>Sequencing the genomes of 1000 actinobacteria strains.</title>
        <authorList>
            <person name="Klenk H.-P."/>
        </authorList>
    </citation>
    <scope>NUCLEOTIDE SEQUENCE [LARGE SCALE GENOMIC DNA]</scope>
    <source>
        <strain evidence="4 5">DSM 46670</strain>
    </source>
</reference>
<evidence type="ECO:0000256" key="2">
    <source>
        <dbReference type="ARBA" id="ARBA00022553"/>
    </source>
</evidence>
<dbReference type="EMBL" id="JAGINW010000001">
    <property type="protein sequence ID" value="MBP2323143.1"/>
    <property type="molecule type" value="Genomic_DNA"/>
</dbReference>
<evidence type="ECO:0000259" key="3">
    <source>
        <dbReference type="PROSITE" id="PS50075"/>
    </source>
</evidence>
<gene>
    <name evidence="4" type="ORF">JOF56_003528</name>
</gene>
<keyword evidence="1" id="KW-0596">Phosphopantetheine</keyword>
<evidence type="ECO:0000313" key="5">
    <source>
        <dbReference type="Proteomes" id="UP001519332"/>
    </source>
</evidence>
<dbReference type="InterPro" id="IPR036736">
    <property type="entry name" value="ACP-like_sf"/>
</dbReference>
<dbReference type="Gene3D" id="1.10.1200.10">
    <property type="entry name" value="ACP-like"/>
    <property type="match status" value="1"/>
</dbReference>
<dbReference type="Proteomes" id="UP001519332">
    <property type="component" value="Unassembled WGS sequence"/>
</dbReference>
<dbReference type="InterPro" id="IPR009081">
    <property type="entry name" value="PP-bd_ACP"/>
</dbReference>
<organism evidence="4 5">
    <name type="scientific">Kibdelosporangium banguiense</name>
    <dbReference type="NCBI Taxonomy" id="1365924"/>
    <lineage>
        <taxon>Bacteria</taxon>
        <taxon>Bacillati</taxon>
        <taxon>Actinomycetota</taxon>
        <taxon>Actinomycetes</taxon>
        <taxon>Pseudonocardiales</taxon>
        <taxon>Pseudonocardiaceae</taxon>
        <taxon>Kibdelosporangium</taxon>
    </lineage>
</organism>
<accession>A0ABS4TFF8</accession>
<sequence length="84" mass="9262">MRECTLDDLRRILLDLGGLDDPAVLRGDIMDTGFIELGYDSLALLHLAVRIETEFGVEVSDVISEFPTPRAAIGYLNRRLTGVA</sequence>
<dbReference type="PROSITE" id="PS50075">
    <property type="entry name" value="CARRIER"/>
    <property type="match status" value="1"/>
</dbReference>
<keyword evidence="5" id="KW-1185">Reference proteome</keyword>
<dbReference type="InterPro" id="IPR006162">
    <property type="entry name" value="Ppantetheine_attach_site"/>
</dbReference>